<evidence type="ECO:0000259" key="7">
    <source>
        <dbReference type="Pfam" id="PF25917"/>
    </source>
</evidence>
<organism evidence="10 11">
    <name type="scientific">Albidovulum marisflavi</name>
    <dbReference type="NCBI Taxonomy" id="2984159"/>
    <lineage>
        <taxon>Bacteria</taxon>
        <taxon>Pseudomonadati</taxon>
        <taxon>Pseudomonadota</taxon>
        <taxon>Alphaproteobacteria</taxon>
        <taxon>Rhodobacterales</taxon>
        <taxon>Paracoccaceae</taxon>
        <taxon>Albidovulum</taxon>
    </lineage>
</organism>
<dbReference type="InterPro" id="IPR058625">
    <property type="entry name" value="MdtA-like_BSH"/>
</dbReference>
<dbReference type="InterPro" id="IPR058624">
    <property type="entry name" value="MdtA-like_HH"/>
</dbReference>
<dbReference type="Gene3D" id="2.40.50.100">
    <property type="match status" value="1"/>
</dbReference>
<keyword evidence="3" id="KW-0175">Coiled coil</keyword>
<evidence type="ECO:0000256" key="1">
    <source>
        <dbReference type="ARBA" id="ARBA00004196"/>
    </source>
</evidence>
<feature type="coiled-coil region" evidence="3">
    <location>
        <begin position="97"/>
        <end position="124"/>
    </location>
</feature>
<evidence type="ECO:0000256" key="3">
    <source>
        <dbReference type="SAM" id="Coils"/>
    </source>
</evidence>
<accession>A0ABT2ZGJ6</accession>
<proteinExistence type="inferred from homology"/>
<dbReference type="Pfam" id="PF25944">
    <property type="entry name" value="Beta-barrel_RND"/>
    <property type="match status" value="1"/>
</dbReference>
<evidence type="ECO:0000313" key="10">
    <source>
        <dbReference type="EMBL" id="MCV2870268.1"/>
    </source>
</evidence>
<evidence type="ECO:0000256" key="5">
    <source>
        <dbReference type="SAM" id="SignalP"/>
    </source>
</evidence>
<dbReference type="Gene3D" id="2.40.30.170">
    <property type="match status" value="1"/>
</dbReference>
<dbReference type="InterPro" id="IPR058627">
    <property type="entry name" value="MdtA-like_C"/>
</dbReference>
<evidence type="ECO:0000313" key="11">
    <source>
        <dbReference type="Proteomes" id="UP001652542"/>
    </source>
</evidence>
<dbReference type="Gene3D" id="1.10.287.470">
    <property type="entry name" value="Helix hairpin bin"/>
    <property type="match status" value="1"/>
</dbReference>
<comment type="subcellular location">
    <subcellularLocation>
        <location evidence="1">Cell envelope</location>
    </subcellularLocation>
</comment>
<feature type="chain" id="PRO_5046664363" evidence="5">
    <location>
        <begin position="24"/>
        <end position="380"/>
    </location>
</feature>
<feature type="domain" description="Multidrug resistance protein MdtA-like C-terminal permuted SH3" evidence="9">
    <location>
        <begin position="292"/>
        <end position="354"/>
    </location>
</feature>
<keyword evidence="5" id="KW-0732">Signal</keyword>
<comment type="similarity">
    <text evidence="2">Belongs to the membrane fusion protein (MFP) (TC 8.A.1) family.</text>
</comment>
<keyword evidence="11" id="KW-1185">Reference proteome</keyword>
<dbReference type="Proteomes" id="UP001652542">
    <property type="component" value="Unassembled WGS sequence"/>
</dbReference>
<dbReference type="NCBIfam" id="TIGR01730">
    <property type="entry name" value="RND_mfp"/>
    <property type="match status" value="1"/>
</dbReference>
<comment type="caution">
    <text evidence="10">The sequence shown here is derived from an EMBL/GenBank/DDBJ whole genome shotgun (WGS) entry which is preliminary data.</text>
</comment>
<evidence type="ECO:0000259" key="9">
    <source>
        <dbReference type="Pfam" id="PF25967"/>
    </source>
</evidence>
<feature type="signal peptide" evidence="5">
    <location>
        <begin position="1"/>
        <end position="23"/>
    </location>
</feature>
<evidence type="ECO:0000259" key="8">
    <source>
        <dbReference type="Pfam" id="PF25944"/>
    </source>
</evidence>
<gene>
    <name evidence="10" type="ORF">OEW28_16715</name>
</gene>
<protein>
    <submittedName>
        <fullName evidence="10">Efflux RND transporter periplasmic adaptor subunit</fullName>
    </submittedName>
</protein>
<dbReference type="PANTHER" id="PTHR30158">
    <property type="entry name" value="ACRA/E-RELATED COMPONENT OF DRUG EFFLUX TRANSPORTER"/>
    <property type="match status" value="1"/>
</dbReference>
<dbReference type="InterPro" id="IPR058626">
    <property type="entry name" value="MdtA-like_b-barrel"/>
</dbReference>
<feature type="domain" description="Multidrug resistance protein MdtA-like barrel-sandwich hybrid" evidence="7">
    <location>
        <begin position="57"/>
        <end position="198"/>
    </location>
</feature>
<dbReference type="Pfam" id="PF25876">
    <property type="entry name" value="HH_MFP_RND"/>
    <property type="match status" value="1"/>
</dbReference>
<feature type="region of interest" description="Disordered" evidence="4">
    <location>
        <begin position="359"/>
        <end position="380"/>
    </location>
</feature>
<dbReference type="PANTHER" id="PTHR30158:SF3">
    <property type="entry name" value="MULTIDRUG EFFLUX PUMP SUBUNIT ACRA-RELATED"/>
    <property type="match status" value="1"/>
</dbReference>
<feature type="domain" description="Multidrug resistance protein MdtA-like alpha-helical hairpin" evidence="6">
    <location>
        <begin position="97"/>
        <end position="166"/>
    </location>
</feature>
<dbReference type="InterPro" id="IPR006143">
    <property type="entry name" value="RND_pump_MFP"/>
</dbReference>
<reference evidence="10 11" key="1">
    <citation type="submission" date="2022-10" db="EMBL/GenBank/DDBJ databases">
        <title>Defluviimonas sp. nov., isolated from ocean surface water.</title>
        <authorList>
            <person name="He W."/>
            <person name="Wang L."/>
            <person name="Zhang D.-F."/>
        </authorList>
    </citation>
    <scope>NUCLEOTIDE SEQUENCE [LARGE SCALE GENOMIC DNA]</scope>
    <source>
        <strain evidence="10 11">WL0002</strain>
    </source>
</reference>
<dbReference type="Pfam" id="PF25967">
    <property type="entry name" value="RND-MFP_C"/>
    <property type="match status" value="1"/>
</dbReference>
<dbReference type="RefSeq" id="WP_263735941.1">
    <property type="nucleotide sequence ID" value="NZ_JAOWKY010000005.1"/>
</dbReference>
<feature type="domain" description="Multidrug resistance protein MdtA-like beta-barrel" evidence="8">
    <location>
        <begin position="203"/>
        <end position="287"/>
    </location>
</feature>
<evidence type="ECO:0000259" key="6">
    <source>
        <dbReference type="Pfam" id="PF25876"/>
    </source>
</evidence>
<dbReference type="SUPFAM" id="SSF111369">
    <property type="entry name" value="HlyD-like secretion proteins"/>
    <property type="match status" value="1"/>
</dbReference>
<dbReference type="Gene3D" id="2.40.420.20">
    <property type="match status" value="1"/>
</dbReference>
<name>A0ABT2ZGJ6_9RHOB</name>
<evidence type="ECO:0000256" key="4">
    <source>
        <dbReference type="SAM" id="MobiDB-lite"/>
    </source>
</evidence>
<evidence type="ECO:0000256" key="2">
    <source>
        <dbReference type="ARBA" id="ARBA00009477"/>
    </source>
</evidence>
<sequence length="380" mass="39828">MVRLTFGLCAALIAAPAATLAQGAGGGQPQPVTVVTLDTQSVTLKSPLPGRVAASGVAEVRPQVNGIITERLFEEGGEVQKGDPLYQIDPASYEATVAAAEAALAQAEASLRAAESEATRQETLLGRSVVSQQNLDDAIAARDVADAAVKVARANLMSAQIDLDRTTIRAPLSGVVGLSETTQGALVTAGQATALTVIRDLDPVYVDVTQSAAELLRWRRSDASVNGADQTVTLRLADGSQYEETGRLEAAEPHVNELTGVVVLRLEFPNPDHLLLPGMYVQVEMPQGVVENVVLAPQEGVSRDRRGLPTAMVVNADNLVERRQLTVLRDQGASWIVTEGLGSGDRLIVEGLQKIAPGATVVPEERGSSTPPEAAAETSN</sequence>
<dbReference type="Pfam" id="PF25917">
    <property type="entry name" value="BSH_RND"/>
    <property type="match status" value="1"/>
</dbReference>
<dbReference type="EMBL" id="JAOWKY010000005">
    <property type="protein sequence ID" value="MCV2870268.1"/>
    <property type="molecule type" value="Genomic_DNA"/>
</dbReference>